<keyword evidence="4" id="KW-1185">Reference proteome</keyword>
<sequence length="790" mass="87834">MMRDIGAHTWQFDGQRFAEMVSPKTRLPGADPTHVHGLEQPKPDDVGIDQGSRYHFASNTPIFAAALHAAAVSLEQKFDPTSMRLPSTTPLAQFLQLCLEEIRSSGLDLRGSVYEHLSFVVYDRETEDGVEGASRPKPNLAGLLNLPDAYYDPDTLSLRPESNLFWSAPPDKIQLQLEVAVEVNDEWPEAVRQILTYARCGFSAAPLRSSVLAIGYNPKKHELRFILVHRGGLTSTVPFDLLHPAGRFEIVRILIALLLCKTRRDPGFELEGVMHLPVKGDELSPCVDARIKTVLQNDVCCRGRATHVYEVSYGLNTASTTPAGANAATQRRLSTAKADVVAYGGLGTLKFVGPRWKFSNPLATPEDGQESNAIVKVTWARDGEPWASLEDEMLQQCDGLFGCPGHHYSFNPISEDGFPTTNHLLLPTPEESFSDVHWPVFERHARSPPRPEYRTMMIHVSSSVGSSLLGCTHPEELLTAVLCGMLGWLGLLQKDFLHRDLSIGNMLRLFPAIEMMPFVLDHSLIQKSFAEMKPILAGSSCADLLDEFDYEPQAERLMNLLDQLGLGTEASGLIIDGDNAVRWSQFQSPRDTTRSGTAEFMSARLLDSMQTNEPILHAPVDDLSAIFNVTQWASAFHRGNKSLPAVQRICKDLAGNDAERARATAAIARIAAHPTLQAKFGRFLPRCSVFLARWRAKLDERTREYEVAFNAIEELGLEDNADLLRLLFFKSAYGGVADYVEVLVEWRKKFGKDGSENAKWELEDGEGYGSRTRWTRTAMPCERRNTSSPT</sequence>
<dbReference type="EMBL" id="JACAZE010000001">
    <property type="protein sequence ID" value="KAF7323246.1"/>
    <property type="molecule type" value="Genomic_DNA"/>
</dbReference>
<evidence type="ECO:0000313" key="3">
    <source>
        <dbReference type="EMBL" id="KAF7323246.1"/>
    </source>
</evidence>
<feature type="region of interest" description="Disordered" evidence="1">
    <location>
        <begin position="24"/>
        <end position="44"/>
    </location>
</feature>
<protein>
    <submittedName>
        <fullName evidence="3">Polyphosphoinositide phosphatase</fullName>
    </submittedName>
</protein>
<comment type="caution">
    <text evidence="3">The sequence shown here is derived from an EMBL/GenBank/DDBJ whole genome shotgun (WGS) entry which is preliminary data.</text>
</comment>
<evidence type="ECO:0000313" key="4">
    <source>
        <dbReference type="Proteomes" id="UP000613580"/>
    </source>
</evidence>
<dbReference type="AlphaFoldDB" id="A0A8H6TV08"/>
<dbReference type="Pfam" id="PF17667">
    <property type="entry name" value="Pkinase_fungal"/>
    <property type="match status" value="1"/>
</dbReference>
<dbReference type="Proteomes" id="UP000613580">
    <property type="component" value="Unassembled WGS sequence"/>
</dbReference>
<evidence type="ECO:0000256" key="1">
    <source>
        <dbReference type="SAM" id="MobiDB-lite"/>
    </source>
</evidence>
<name>A0A8H6TV08_MYCCL</name>
<proteinExistence type="predicted"/>
<feature type="domain" description="Fungal-type protein kinase" evidence="2">
    <location>
        <begin position="446"/>
        <end position="632"/>
    </location>
</feature>
<dbReference type="OrthoDB" id="3182677at2759"/>
<dbReference type="InterPro" id="IPR040976">
    <property type="entry name" value="Pkinase_fungal"/>
</dbReference>
<organism evidence="3 4">
    <name type="scientific">Mycena chlorophos</name>
    <name type="common">Agaric fungus</name>
    <name type="synonym">Agaricus chlorophos</name>
    <dbReference type="NCBI Taxonomy" id="658473"/>
    <lineage>
        <taxon>Eukaryota</taxon>
        <taxon>Fungi</taxon>
        <taxon>Dikarya</taxon>
        <taxon>Basidiomycota</taxon>
        <taxon>Agaricomycotina</taxon>
        <taxon>Agaricomycetes</taxon>
        <taxon>Agaricomycetidae</taxon>
        <taxon>Agaricales</taxon>
        <taxon>Marasmiineae</taxon>
        <taxon>Mycenaceae</taxon>
        <taxon>Mycena</taxon>
    </lineage>
</organism>
<gene>
    <name evidence="3" type="ORF">HMN09_00105400</name>
</gene>
<feature type="compositionally biased region" description="Basic and acidic residues" evidence="1">
    <location>
        <begin position="33"/>
        <end position="44"/>
    </location>
</feature>
<evidence type="ECO:0000259" key="2">
    <source>
        <dbReference type="Pfam" id="PF17667"/>
    </source>
</evidence>
<accession>A0A8H6TV08</accession>
<reference evidence="3" key="1">
    <citation type="submission" date="2020-05" db="EMBL/GenBank/DDBJ databases">
        <title>Mycena genomes resolve the evolution of fungal bioluminescence.</title>
        <authorList>
            <person name="Tsai I.J."/>
        </authorList>
    </citation>
    <scope>NUCLEOTIDE SEQUENCE</scope>
    <source>
        <strain evidence="3">110903Hualien_Pintung</strain>
    </source>
</reference>